<keyword evidence="7" id="KW-0813">Transport</keyword>
<evidence type="ECO:0000256" key="7">
    <source>
        <dbReference type="HAMAP-Rule" id="MF_00902"/>
    </source>
</evidence>
<dbReference type="AlphaFoldDB" id="A0A3N2D9C4"/>
<feature type="transmembrane region" description="Helical" evidence="7">
    <location>
        <begin position="70"/>
        <end position="91"/>
    </location>
</feature>
<gene>
    <name evidence="7" type="primary">tatC</name>
    <name evidence="8" type="ORF">EDD28_0817</name>
</gene>
<dbReference type="Proteomes" id="UP000275356">
    <property type="component" value="Unassembled WGS sequence"/>
</dbReference>
<dbReference type="OrthoDB" id="9777044at2"/>
<dbReference type="GO" id="GO:0033281">
    <property type="term" value="C:TAT protein transport complex"/>
    <property type="evidence" value="ECO:0007669"/>
    <property type="project" value="UniProtKB-UniRule"/>
</dbReference>
<dbReference type="RefSeq" id="WP_123739913.1">
    <property type="nucleotide sequence ID" value="NZ_RKHQ01000001.1"/>
</dbReference>
<evidence type="ECO:0000313" key="8">
    <source>
        <dbReference type="EMBL" id="ROR96238.1"/>
    </source>
</evidence>
<keyword evidence="2 7" id="KW-0812">Transmembrane</keyword>
<evidence type="ECO:0000256" key="1">
    <source>
        <dbReference type="ARBA" id="ARBA00004141"/>
    </source>
</evidence>
<evidence type="ECO:0000313" key="9">
    <source>
        <dbReference type="Proteomes" id="UP000275356"/>
    </source>
</evidence>
<keyword evidence="3 7" id="KW-0653">Protein transport</keyword>
<evidence type="ECO:0000256" key="6">
    <source>
        <dbReference type="ARBA" id="ARBA00023136"/>
    </source>
</evidence>
<feature type="transmembrane region" description="Helical" evidence="7">
    <location>
        <begin position="208"/>
        <end position="232"/>
    </location>
</feature>
<keyword evidence="6 7" id="KW-0472">Membrane</keyword>
<sequence>MSLGDHLRELRNRVVLAVVGILVGAAVGWFVYPHVIDLLRQPIDAMQAAGIPARLNFQDVLAAFDTKVRVSVFLGILMTSPWWLYQVWAFLAPGLTGREKRYGLAFVGFGAPLFLAGAYVAWTVLPTATRILGGAIPDEVENLINMANYVTFVTQFLVIFGLAFLLPLLMVMLTAVGAVRARVWLASWRWSVVGIFTFSAFATPSPDAVSMLLMALPLLALYGGALGLSVLLDRRRAKRRDAGA</sequence>
<reference evidence="8 9" key="1">
    <citation type="submission" date="2018-11" db="EMBL/GenBank/DDBJ databases">
        <title>Sequencing the genomes of 1000 actinobacteria strains.</title>
        <authorList>
            <person name="Klenk H.-P."/>
        </authorList>
    </citation>
    <scope>NUCLEOTIDE SEQUENCE [LARGE SCALE GENOMIC DNA]</scope>
    <source>
        <strain evidence="8 9">DSM 13521</strain>
    </source>
</reference>
<dbReference type="GO" id="GO:0009977">
    <property type="term" value="F:proton motive force dependent protein transmembrane transporter activity"/>
    <property type="evidence" value="ECO:0007669"/>
    <property type="project" value="TreeGrafter"/>
</dbReference>
<name>A0A3N2D9C4_9MICO</name>
<evidence type="ECO:0000256" key="2">
    <source>
        <dbReference type="ARBA" id="ARBA00022692"/>
    </source>
</evidence>
<organism evidence="8 9">
    <name type="scientific">Salana multivorans</name>
    <dbReference type="NCBI Taxonomy" id="120377"/>
    <lineage>
        <taxon>Bacteria</taxon>
        <taxon>Bacillati</taxon>
        <taxon>Actinomycetota</taxon>
        <taxon>Actinomycetes</taxon>
        <taxon>Micrococcales</taxon>
        <taxon>Beutenbergiaceae</taxon>
        <taxon>Salana</taxon>
    </lineage>
</organism>
<dbReference type="HAMAP" id="MF_00902">
    <property type="entry name" value="TatC"/>
    <property type="match status" value="1"/>
</dbReference>
<evidence type="ECO:0000256" key="4">
    <source>
        <dbReference type="ARBA" id="ARBA00022989"/>
    </source>
</evidence>
<comment type="function">
    <text evidence="7">Part of the twin-arginine translocation (Tat) system that transports large folded proteins containing a characteristic twin-arginine motif in their signal peptide across membranes. Together with TatB, TatC is part of a receptor directly interacting with Tat signal peptides.</text>
</comment>
<dbReference type="GO" id="GO:0065002">
    <property type="term" value="P:intracellular protein transmembrane transport"/>
    <property type="evidence" value="ECO:0007669"/>
    <property type="project" value="TreeGrafter"/>
</dbReference>
<keyword evidence="5 7" id="KW-0811">Translocation</keyword>
<proteinExistence type="inferred from homology"/>
<feature type="transmembrane region" description="Helical" evidence="7">
    <location>
        <begin position="12"/>
        <end position="32"/>
    </location>
</feature>
<comment type="similarity">
    <text evidence="7">Belongs to the TatC family.</text>
</comment>
<dbReference type="NCBIfam" id="TIGR00945">
    <property type="entry name" value="tatC"/>
    <property type="match status" value="1"/>
</dbReference>
<keyword evidence="7" id="KW-1003">Cell membrane</keyword>
<dbReference type="InterPro" id="IPR002033">
    <property type="entry name" value="TatC"/>
</dbReference>
<evidence type="ECO:0000256" key="5">
    <source>
        <dbReference type="ARBA" id="ARBA00023010"/>
    </source>
</evidence>
<feature type="transmembrane region" description="Helical" evidence="7">
    <location>
        <begin position="103"/>
        <end position="122"/>
    </location>
</feature>
<keyword evidence="4 7" id="KW-1133">Transmembrane helix</keyword>
<evidence type="ECO:0000256" key="3">
    <source>
        <dbReference type="ARBA" id="ARBA00022927"/>
    </source>
</evidence>
<dbReference type="PANTHER" id="PTHR30371">
    <property type="entry name" value="SEC-INDEPENDENT PROTEIN TRANSLOCASE PROTEIN TATC"/>
    <property type="match status" value="1"/>
</dbReference>
<comment type="subcellular location">
    <subcellularLocation>
        <location evidence="7">Cell membrane</location>
        <topology evidence="7">Multi-pass membrane protein</topology>
    </subcellularLocation>
    <subcellularLocation>
        <location evidence="1">Membrane</location>
        <topology evidence="1">Multi-pass membrane protein</topology>
    </subcellularLocation>
</comment>
<dbReference type="GO" id="GO:0043953">
    <property type="term" value="P:protein transport by the Tat complex"/>
    <property type="evidence" value="ECO:0007669"/>
    <property type="project" value="UniProtKB-UniRule"/>
</dbReference>
<dbReference type="PRINTS" id="PR01840">
    <property type="entry name" value="TATCFAMILY"/>
</dbReference>
<accession>A0A3N2D9C4</accession>
<protein>
    <recommendedName>
        <fullName evidence="7">Sec-independent protein translocase protein TatC</fullName>
    </recommendedName>
</protein>
<dbReference type="Pfam" id="PF00902">
    <property type="entry name" value="TatC"/>
    <property type="match status" value="1"/>
</dbReference>
<feature type="transmembrane region" description="Helical" evidence="7">
    <location>
        <begin position="152"/>
        <end position="176"/>
    </location>
</feature>
<keyword evidence="9" id="KW-1185">Reference proteome</keyword>
<comment type="caution">
    <text evidence="8">The sequence shown here is derived from an EMBL/GenBank/DDBJ whole genome shotgun (WGS) entry which is preliminary data.</text>
</comment>
<feature type="transmembrane region" description="Helical" evidence="7">
    <location>
        <begin position="183"/>
        <end position="202"/>
    </location>
</feature>
<comment type="subunit">
    <text evidence="7">The Tat system comprises two distinct complexes: a TatABC complex, containing multiple copies of TatA, TatB and TatC subunits, and a separate TatA complex, containing only TatA subunits. Substrates initially bind to the TatABC complex, which probably triggers association of the separate TatA complex to form the active translocon.</text>
</comment>
<dbReference type="PANTHER" id="PTHR30371:SF0">
    <property type="entry name" value="SEC-INDEPENDENT PROTEIN TRANSLOCASE PROTEIN TATC, CHLOROPLASTIC-RELATED"/>
    <property type="match status" value="1"/>
</dbReference>
<dbReference type="EMBL" id="RKHQ01000001">
    <property type="protein sequence ID" value="ROR96238.1"/>
    <property type="molecule type" value="Genomic_DNA"/>
</dbReference>